<dbReference type="InterPro" id="IPR008984">
    <property type="entry name" value="SMAD_FHA_dom_sf"/>
</dbReference>
<evidence type="ECO:0000256" key="7">
    <source>
        <dbReference type="ARBA" id="ARBA00023306"/>
    </source>
</evidence>
<dbReference type="InterPro" id="IPR001357">
    <property type="entry name" value="BRCT_dom"/>
</dbReference>
<reference evidence="13 14" key="1">
    <citation type="journal article" date="2021" name="BMC Biol.">
        <title>Horizontally acquired antibacterial genes associated with adaptive radiation of ladybird beetles.</title>
        <authorList>
            <person name="Li H.S."/>
            <person name="Tang X.F."/>
            <person name="Huang Y.H."/>
            <person name="Xu Z.Y."/>
            <person name="Chen M.L."/>
            <person name="Du X.Y."/>
            <person name="Qiu B.Y."/>
            <person name="Chen P.T."/>
            <person name="Zhang W."/>
            <person name="Slipinski A."/>
            <person name="Escalona H.E."/>
            <person name="Waterhouse R.M."/>
            <person name="Zwick A."/>
            <person name="Pang H."/>
        </authorList>
    </citation>
    <scope>NUCLEOTIDE SEQUENCE [LARGE SCALE GENOMIC DNA]</scope>
    <source>
        <strain evidence="13">SYSU2018</strain>
    </source>
</reference>
<dbReference type="Pfam" id="PF00498">
    <property type="entry name" value="FHA"/>
    <property type="match status" value="1"/>
</dbReference>
<dbReference type="SUPFAM" id="SSF52113">
    <property type="entry name" value="BRCT domain"/>
    <property type="match status" value="1"/>
</dbReference>
<evidence type="ECO:0000256" key="5">
    <source>
        <dbReference type="ARBA" id="ARBA00023204"/>
    </source>
</evidence>
<feature type="domain" description="FHA" evidence="10">
    <location>
        <begin position="27"/>
        <end position="84"/>
    </location>
</feature>
<protein>
    <recommendedName>
        <fullName evidence="15">Nibrin</fullName>
    </recommendedName>
</protein>
<keyword evidence="14" id="KW-1185">Reference proteome</keyword>
<dbReference type="PANTHER" id="PTHR12162:SF0">
    <property type="entry name" value="NIBRIN"/>
    <property type="match status" value="1"/>
</dbReference>
<evidence type="ECO:0000256" key="2">
    <source>
        <dbReference type="ARBA" id="ARBA00004286"/>
    </source>
</evidence>
<dbReference type="Proteomes" id="UP001516400">
    <property type="component" value="Unassembled WGS sequence"/>
</dbReference>
<accession>A0ABD2PEK8</accession>
<dbReference type="InterPro" id="IPR040227">
    <property type="entry name" value="Nibrin-rel"/>
</dbReference>
<dbReference type="Pfam" id="PF16508">
    <property type="entry name" value="NIBRIN_BRCT_II"/>
    <property type="match status" value="1"/>
</dbReference>
<evidence type="ECO:0000313" key="13">
    <source>
        <dbReference type="EMBL" id="KAL3289194.1"/>
    </source>
</evidence>
<comment type="similarity">
    <text evidence="8">Belongs to the Nibrin family.</text>
</comment>
<evidence type="ECO:0000256" key="3">
    <source>
        <dbReference type="ARBA" id="ARBA00022454"/>
    </source>
</evidence>
<evidence type="ECO:0008006" key="15">
    <source>
        <dbReference type="Google" id="ProtNLM"/>
    </source>
</evidence>
<evidence type="ECO:0000313" key="14">
    <source>
        <dbReference type="Proteomes" id="UP001516400"/>
    </source>
</evidence>
<evidence type="ECO:0000259" key="12">
    <source>
        <dbReference type="Pfam" id="PF16508"/>
    </source>
</evidence>
<evidence type="ECO:0000256" key="1">
    <source>
        <dbReference type="ARBA" id="ARBA00004123"/>
    </source>
</evidence>
<gene>
    <name evidence="13" type="ORF">HHI36_003629</name>
</gene>
<comment type="caution">
    <text evidence="13">The sequence shown here is derived from an EMBL/GenBank/DDBJ whole genome shotgun (WGS) entry which is preliminary data.</text>
</comment>
<dbReference type="GO" id="GO:0005694">
    <property type="term" value="C:chromosome"/>
    <property type="evidence" value="ECO:0007669"/>
    <property type="project" value="UniProtKB-SubCell"/>
</dbReference>
<dbReference type="AlphaFoldDB" id="A0ABD2PEK8"/>
<evidence type="ECO:0000259" key="11">
    <source>
        <dbReference type="Pfam" id="PF00533"/>
    </source>
</evidence>
<keyword evidence="3" id="KW-0158">Chromosome</keyword>
<dbReference type="SUPFAM" id="SSF49879">
    <property type="entry name" value="SMAD/FHA domain"/>
    <property type="match status" value="1"/>
</dbReference>
<proteinExistence type="inferred from homology"/>
<evidence type="ECO:0000256" key="8">
    <source>
        <dbReference type="ARBA" id="ARBA00044757"/>
    </source>
</evidence>
<evidence type="ECO:0000256" key="9">
    <source>
        <dbReference type="SAM" id="MobiDB-lite"/>
    </source>
</evidence>
<dbReference type="InterPro" id="IPR000253">
    <property type="entry name" value="FHA_dom"/>
</dbReference>
<dbReference type="Gene3D" id="3.40.50.10190">
    <property type="entry name" value="BRCT domain"/>
    <property type="match status" value="1"/>
</dbReference>
<feature type="domain" description="Nibrin second BRCT" evidence="12">
    <location>
        <begin position="196"/>
        <end position="296"/>
    </location>
</feature>
<comment type="subcellular location">
    <subcellularLocation>
        <location evidence="2">Chromosome</location>
    </subcellularLocation>
    <subcellularLocation>
        <location evidence="1">Nucleus</location>
    </subcellularLocation>
</comment>
<dbReference type="InterPro" id="IPR032429">
    <property type="entry name" value="Nibrin_BRCT2"/>
</dbReference>
<dbReference type="CDD" id="cd00060">
    <property type="entry name" value="FHA"/>
    <property type="match status" value="1"/>
</dbReference>
<name>A0ABD2PEK8_9CUCU</name>
<evidence type="ECO:0000256" key="4">
    <source>
        <dbReference type="ARBA" id="ARBA00022763"/>
    </source>
</evidence>
<feature type="region of interest" description="Disordered" evidence="9">
    <location>
        <begin position="414"/>
        <end position="442"/>
    </location>
</feature>
<evidence type="ECO:0000259" key="10">
    <source>
        <dbReference type="Pfam" id="PF00498"/>
    </source>
</evidence>
<evidence type="ECO:0000256" key="6">
    <source>
        <dbReference type="ARBA" id="ARBA00023242"/>
    </source>
</evidence>
<dbReference type="InterPro" id="IPR036420">
    <property type="entry name" value="BRCT_dom_sf"/>
</dbReference>
<dbReference type="PANTHER" id="PTHR12162">
    <property type="entry name" value="NIBRIN-RELATED"/>
    <property type="match status" value="1"/>
</dbReference>
<dbReference type="Pfam" id="PF00533">
    <property type="entry name" value="BRCT"/>
    <property type="match status" value="1"/>
</dbReference>
<keyword evidence="4" id="KW-0227">DNA damage</keyword>
<sequence length="545" mass="62443">MFHLKGNGLTFVLYKDGQYKVGILNGDVVINGPTLIREDAEIEVKGEEVFLRYCYSEYSTKYNGKNLLKDEKIKLEDGCQITFGTVNLYFHIMRKIVTCVTGKITDEIELASIISELGGECLRNWNTSCTHLTACDIRVSLKILYAIMENIKIVTPEFWKVYLTNVKNNKPLPSMLEYLPPFREGINSKHLEYNEARKHVFIGKTFGFWDNNKLQRLEEIISNAGGGSILLEKNSSKDELLKIMDFCVVMDPEDTELEKTLSVVLEEYKNKGRRLIGTFEIALSILICSSDESCNQFVDRVNFESFGFSEEKLGSDWYYDDIPASFEDAEQTEFEMALKQEMDSLDSDLNTQIEGGTILNLLKVIAKKLEKKSDRSNSNSPKKVGKSSLRLNPYAILHRHSQLENVRLLNVSVSQENQEDKNNGKVVEEKSSRVTGRKNKSRKKIFPESVPINFSMLDHDVSTGKWVDGKEVSTESLNTPLDEEDEIWKSSFNNSVTVVVKNLEDNNREMPSTEIFGSNNFKRFQKLYIPKYRQPVLRSRVFTEK</sequence>
<organism evidence="13 14">
    <name type="scientific">Cryptolaemus montrouzieri</name>
    <dbReference type="NCBI Taxonomy" id="559131"/>
    <lineage>
        <taxon>Eukaryota</taxon>
        <taxon>Metazoa</taxon>
        <taxon>Ecdysozoa</taxon>
        <taxon>Arthropoda</taxon>
        <taxon>Hexapoda</taxon>
        <taxon>Insecta</taxon>
        <taxon>Pterygota</taxon>
        <taxon>Neoptera</taxon>
        <taxon>Endopterygota</taxon>
        <taxon>Coleoptera</taxon>
        <taxon>Polyphaga</taxon>
        <taxon>Cucujiformia</taxon>
        <taxon>Coccinelloidea</taxon>
        <taxon>Coccinellidae</taxon>
        <taxon>Scymninae</taxon>
        <taxon>Scymnini</taxon>
        <taxon>Cryptolaemus</taxon>
    </lineage>
</organism>
<dbReference type="EMBL" id="JABFTP020000185">
    <property type="protein sequence ID" value="KAL3289194.1"/>
    <property type="molecule type" value="Genomic_DNA"/>
</dbReference>
<keyword evidence="6" id="KW-0539">Nucleus</keyword>
<dbReference type="GO" id="GO:0006281">
    <property type="term" value="P:DNA repair"/>
    <property type="evidence" value="ECO:0007669"/>
    <property type="project" value="UniProtKB-KW"/>
</dbReference>
<dbReference type="GO" id="GO:0005634">
    <property type="term" value="C:nucleus"/>
    <property type="evidence" value="ECO:0007669"/>
    <property type="project" value="UniProtKB-SubCell"/>
</dbReference>
<keyword evidence="7" id="KW-0131">Cell cycle</keyword>
<keyword evidence="5" id="KW-0234">DNA repair</keyword>
<dbReference type="InterPro" id="IPR043014">
    <property type="entry name" value="Nibrin_BRCT2_sf"/>
</dbReference>
<dbReference type="Gene3D" id="3.40.50.10980">
    <property type="entry name" value="Nibrin, BRCT2 domain"/>
    <property type="match status" value="1"/>
</dbReference>
<feature type="domain" description="BRCT" evidence="11">
    <location>
        <begin position="97"/>
        <end position="159"/>
    </location>
</feature>
<feature type="compositionally biased region" description="Basic and acidic residues" evidence="9">
    <location>
        <begin position="418"/>
        <end position="432"/>
    </location>
</feature>
<dbReference type="Gene3D" id="2.60.200.20">
    <property type="match status" value="1"/>
</dbReference>